<proteinExistence type="predicted"/>
<sequence length="120" mass="14296">MIDARRISKNIKHKSEQTKKEEEVEQTNHELYCGRDILWPAWRQYENAPIWLLRNRTLTEYRREVAASAVTFRPANESSDGPHPLHPISYTSPRGRRQQLTTHRRHLFLRAEKNILLILN</sequence>
<feature type="region of interest" description="Disordered" evidence="1">
    <location>
        <begin position="1"/>
        <end position="23"/>
    </location>
</feature>
<dbReference type="Proteomes" id="UP000299102">
    <property type="component" value="Unassembled WGS sequence"/>
</dbReference>
<organism evidence="2 3">
    <name type="scientific">Eumeta variegata</name>
    <name type="common">Bagworm moth</name>
    <name type="synonym">Eumeta japonica</name>
    <dbReference type="NCBI Taxonomy" id="151549"/>
    <lineage>
        <taxon>Eukaryota</taxon>
        <taxon>Metazoa</taxon>
        <taxon>Ecdysozoa</taxon>
        <taxon>Arthropoda</taxon>
        <taxon>Hexapoda</taxon>
        <taxon>Insecta</taxon>
        <taxon>Pterygota</taxon>
        <taxon>Neoptera</taxon>
        <taxon>Endopterygota</taxon>
        <taxon>Lepidoptera</taxon>
        <taxon>Glossata</taxon>
        <taxon>Ditrysia</taxon>
        <taxon>Tineoidea</taxon>
        <taxon>Psychidae</taxon>
        <taxon>Oiketicinae</taxon>
        <taxon>Eumeta</taxon>
    </lineage>
</organism>
<evidence type="ECO:0000313" key="3">
    <source>
        <dbReference type="Proteomes" id="UP000299102"/>
    </source>
</evidence>
<feature type="region of interest" description="Disordered" evidence="1">
    <location>
        <begin position="73"/>
        <end position="98"/>
    </location>
</feature>
<dbReference type="AlphaFoldDB" id="A0A4C1WFP3"/>
<dbReference type="EMBL" id="BGZK01000561">
    <property type="protein sequence ID" value="GBP50256.1"/>
    <property type="molecule type" value="Genomic_DNA"/>
</dbReference>
<comment type="caution">
    <text evidence="2">The sequence shown here is derived from an EMBL/GenBank/DDBJ whole genome shotgun (WGS) entry which is preliminary data.</text>
</comment>
<accession>A0A4C1WFP3</accession>
<evidence type="ECO:0000256" key="1">
    <source>
        <dbReference type="SAM" id="MobiDB-lite"/>
    </source>
</evidence>
<reference evidence="2 3" key="1">
    <citation type="journal article" date="2019" name="Commun. Biol.">
        <title>The bagworm genome reveals a unique fibroin gene that provides high tensile strength.</title>
        <authorList>
            <person name="Kono N."/>
            <person name="Nakamura H."/>
            <person name="Ohtoshi R."/>
            <person name="Tomita M."/>
            <person name="Numata K."/>
            <person name="Arakawa K."/>
        </authorList>
    </citation>
    <scope>NUCLEOTIDE SEQUENCE [LARGE SCALE GENOMIC DNA]</scope>
</reference>
<keyword evidence="3" id="KW-1185">Reference proteome</keyword>
<evidence type="ECO:0000313" key="2">
    <source>
        <dbReference type="EMBL" id="GBP50256.1"/>
    </source>
</evidence>
<gene>
    <name evidence="2" type="ORF">EVAR_88092_1</name>
</gene>
<name>A0A4C1WFP3_EUMVA</name>
<feature type="compositionally biased region" description="Basic and acidic residues" evidence="1">
    <location>
        <begin position="13"/>
        <end position="23"/>
    </location>
</feature>
<protein>
    <submittedName>
        <fullName evidence="2">Uncharacterized protein</fullName>
    </submittedName>
</protein>